<proteinExistence type="predicted"/>
<keyword evidence="2" id="KW-1185">Reference proteome</keyword>
<comment type="caution">
    <text evidence="1">The sequence shown here is derived from an EMBL/GenBank/DDBJ whole genome shotgun (WGS) entry which is preliminary data.</text>
</comment>
<dbReference type="EMBL" id="JYDS01000247">
    <property type="protein sequence ID" value="KRZ20237.1"/>
    <property type="molecule type" value="Genomic_DNA"/>
</dbReference>
<reference evidence="1 2" key="1">
    <citation type="submission" date="2015-01" db="EMBL/GenBank/DDBJ databases">
        <title>Evolution of Trichinella species and genotypes.</title>
        <authorList>
            <person name="Korhonen P.K."/>
            <person name="Edoardo P."/>
            <person name="Giuseppe L.R."/>
            <person name="Gasser R.B."/>
        </authorList>
    </citation>
    <scope>NUCLEOTIDE SEQUENCE [LARGE SCALE GENOMIC DNA]</scope>
    <source>
        <strain evidence="1">ISS588</strain>
    </source>
</reference>
<accession>A0A0V1IBL0</accession>
<gene>
    <name evidence="1" type="ORF">T4B_11977</name>
</gene>
<dbReference type="AlphaFoldDB" id="A0A0V1IBL0"/>
<sequence length="65" mass="7626">MNGSSYYSRRFVILGSAETRCFYRFDDLDTRAAQLKSDKLVFEIFGRFKQILREKSLQGVSNFDC</sequence>
<evidence type="ECO:0000313" key="2">
    <source>
        <dbReference type="Proteomes" id="UP000054805"/>
    </source>
</evidence>
<protein>
    <submittedName>
        <fullName evidence="1">Uncharacterized protein</fullName>
    </submittedName>
</protein>
<dbReference type="Proteomes" id="UP000054805">
    <property type="component" value="Unassembled WGS sequence"/>
</dbReference>
<name>A0A0V1IBL0_TRIPS</name>
<organism evidence="1 2">
    <name type="scientific">Trichinella pseudospiralis</name>
    <name type="common">Parasitic roundworm</name>
    <dbReference type="NCBI Taxonomy" id="6337"/>
    <lineage>
        <taxon>Eukaryota</taxon>
        <taxon>Metazoa</taxon>
        <taxon>Ecdysozoa</taxon>
        <taxon>Nematoda</taxon>
        <taxon>Enoplea</taxon>
        <taxon>Dorylaimia</taxon>
        <taxon>Trichinellida</taxon>
        <taxon>Trichinellidae</taxon>
        <taxon>Trichinella</taxon>
    </lineage>
</organism>
<evidence type="ECO:0000313" key="1">
    <source>
        <dbReference type="EMBL" id="KRZ20237.1"/>
    </source>
</evidence>